<dbReference type="Proteomes" id="UP000095282">
    <property type="component" value="Unplaced"/>
</dbReference>
<name>A0A1I7TRH7_9PELO</name>
<dbReference type="STRING" id="1561998.A0A1I7TRH7"/>
<evidence type="ECO:0000256" key="6">
    <source>
        <dbReference type="SAM" id="MobiDB-lite"/>
    </source>
</evidence>
<feature type="region of interest" description="Disordered" evidence="6">
    <location>
        <begin position="1"/>
        <end position="42"/>
    </location>
</feature>
<dbReference type="Pfam" id="PF11571">
    <property type="entry name" value="Med27"/>
    <property type="match status" value="1"/>
</dbReference>
<keyword evidence="7" id="KW-1185">Reference proteome</keyword>
<sequence length="381" mass="44906">MSAPEFEFAKPTLPAKRNPNQVVPEKSKEPEAVQEERVEKRTNPPQDFMKTLKICNNLLLMNRQFRKANNHYMKLCFDTNDQLDHPNEVAVLRQMGLKLEENLVKMERLANHLPESMPELKMIEMMNIYKEEGPRCSAVYTNTVDSAVDASNWTEGQYQYFFFLSRFLMNPMTFHMKKFSEEVKLPLPPIVSTDNTTSEHAKYLEIYKVLKTKNHSPEFGFHTKMLHETALGSIIEFKIFETINPDTVEAGFVSPYTIKITMFEKFGRIQRVVLMSPDQEWDMVNNYYGTPQIDPFTMPKHEVYQGFTKSANTYLADSFLHYGPWSLSKIYQFIAYFAKYRRLLAMKCKECNRSLLNFMPCTSFDRYQMYAWHERCKLFQK</sequence>
<keyword evidence="4" id="KW-0804">Transcription</keyword>
<dbReference type="WBParaSite" id="Csp11.Scaffold629.g11043.t1">
    <property type="protein sequence ID" value="Csp11.Scaffold629.g11043.t1"/>
    <property type="gene ID" value="Csp11.Scaffold629.g11043"/>
</dbReference>
<comment type="subcellular location">
    <subcellularLocation>
        <location evidence="1">Nucleus</location>
    </subcellularLocation>
</comment>
<dbReference type="GO" id="GO:0016592">
    <property type="term" value="C:mediator complex"/>
    <property type="evidence" value="ECO:0007669"/>
    <property type="project" value="InterPro"/>
</dbReference>
<feature type="compositionally biased region" description="Basic and acidic residues" evidence="6">
    <location>
        <begin position="25"/>
        <end position="42"/>
    </location>
</feature>
<accession>A0A1I7TRH7</accession>
<keyword evidence="3" id="KW-0805">Transcription regulation</keyword>
<dbReference type="InterPro" id="IPR021627">
    <property type="entry name" value="Mediator_Med27"/>
</dbReference>
<evidence type="ECO:0000313" key="8">
    <source>
        <dbReference type="WBParaSite" id="Csp11.Scaffold629.g11043.t1"/>
    </source>
</evidence>
<organism evidence="7 8">
    <name type="scientific">Caenorhabditis tropicalis</name>
    <dbReference type="NCBI Taxonomy" id="1561998"/>
    <lineage>
        <taxon>Eukaryota</taxon>
        <taxon>Metazoa</taxon>
        <taxon>Ecdysozoa</taxon>
        <taxon>Nematoda</taxon>
        <taxon>Chromadorea</taxon>
        <taxon>Rhabditida</taxon>
        <taxon>Rhabditina</taxon>
        <taxon>Rhabditomorpha</taxon>
        <taxon>Rhabditoidea</taxon>
        <taxon>Rhabditidae</taxon>
        <taxon>Peloderinae</taxon>
        <taxon>Caenorhabditis</taxon>
    </lineage>
</organism>
<reference evidence="8" key="1">
    <citation type="submission" date="2016-11" db="UniProtKB">
        <authorList>
            <consortium name="WormBaseParasite"/>
        </authorList>
    </citation>
    <scope>IDENTIFICATION</scope>
</reference>
<dbReference type="AlphaFoldDB" id="A0A1I7TRH7"/>
<evidence type="ECO:0000256" key="1">
    <source>
        <dbReference type="ARBA" id="ARBA00004123"/>
    </source>
</evidence>
<evidence type="ECO:0000256" key="5">
    <source>
        <dbReference type="ARBA" id="ARBA00023242"/>
    </source>
</evidence>
<evidence type="ECO:0000256" key="3">
    <source>
        <dbReference type="ARBA" id="ARBA00023015"/>
    </source>
</evidence>
<keyword evidence="5" id="KW-0539">Nucleus</keyword>
<protein>
    <submittedName>
        <fullName evidence="8">Mediator of RNA polymerase II transcription subunit 27</fullName>
    </submittedName>
</protein>
<evidence type="ECO:0000256" key="2">
    <source>
        <dbReference type="ARBA" id="ARBA00008048"/>
    </source>
</evidence>
<evidence type="ECO:0000256" key="4">
    <source>
        <dbReference type="ARBA" id="ARBA00023163"/>
    </source>
</evidence>
<proteinExistence type="inferred from homology"/>
<dbReference type="eggNOG" id="ENOG502TJS4">
    <property type="taxonomic scope" value="Eukaryota"/>
</dbReference>
<comment type="similarity">
    <text evidence="2">Belongs to the Mediator complex subunit 27 family.</text>
</comment>
<evidence type="ECO:0000313" key="7">
    <source>
        <dbReference type="Proteomes" id="UP000095282"/>
    </source>
</evidence>